<organism evidence="2 3">
    <name type="scientific">Saltatorellus ferox</name>
    <dbReference type="NCBI Taxonomy" id="2528018"/>
    <lineage>
        <taxon>Bacteria</taxon>
        <taxon>Pseudomonadati</taxon>
        <taxon>Planctomycetota</taxon>
        <taxon>Planctomycetia</taxon>
        <taxon>Planctomycetia incertae sedis</taxon>
        <taxon>Saltatorellus</taxon>
    </lineage>
</organism>
<gene>
    <name evidence="2" type="ORF">Poly30_09260</name>
</gene>
<dbReference type="EMBL" id="CP036434">
    <property type="protein sequence ID" value="QDV05429.1"/>
    <property type="molecule type" value="Genomic_DNA"/>
</dbReference>
<name>A0A518EMX1_9BACT</name>
<evidence type="ECO:0000313" key="2">
    <source>
        <dbReference type="EMBL" id="QDV05429.1"/>
    </source>
</evidence>
<dbReference type="AlphaFoldDB" id="A0A518EMX1"/>
<evidence type="ECO:0000256" key="1">
    <source>
        <dbReference type="SAM" id="MobiDB-lite"/>
    </source>
</evidence>
<feature type="region of interest" description="Disordered" evidence="1">
    <location>
        <begin position="49"/>
        <end position="82"/>
    </location>
</feature>
<dbReference type="RefSeq" id="WP_145194834.1">
    <property type="nucleotide sequence ID" value="NZ_CP036434.1"/>
</dbReference>
<evidence type="ECO:0000313" key="3">
    <source>
        <dbReference type="Proteomes" id="UP000320390"/>
    </source>
</evidence>
<feature type="compositionally biased region" description="Basic and acidic residues" evidence="1">
    <location>
        <begin position="73"/>
        <end position="82"/>
    </location>
</feature>
<proteinExistence type="predicted"/>
<keyword evidence="3" id="KW-1185">Reference proteome</keyword>
<sequence precursor="true">MKDTSQPGVMEQVVPLSLVIVSALPIGTTRLPGRIDAFGRSSGLTAIDPRHRRGKGYSVPGALRGVLGSTSGDDGRGEAIGR</sequence>
<dbReference type="Proteomes" id="UP000320390">
    <property type="component" value="Chromosome"/>
</dbReference>
<protein>
    <submittedName>
        <fullName evidence="2">Uncharacterized protein</fullName>
    </submittedName>
</protein>
<accession>A0A518EMX1</accession>
<reference evidence="2 3" key="1">
    <citation type="submission" date="2019-02" db="EMBL/GenBank/DDBJ databases">
        <title>Deep-cultivation of Planctomycetes and their phenomic and genomic characterization uncovers novel biology.</title>
        <authorList>
            <person name="Wiegand S."/>
            <person name="Jogler M."/>
            <person name="Boedeker C."/>
            <person name="Pinto D."/>
            <person name="Vollmers J."/>
            <person name="Rivas-Marin E."/>
            <person name="Kohn T."/>
            <person name="Peeters S.H."/>
            <person name="Heuer A."/>
            <person name="Rast P."/>
            <person name="Oberbeckmann S."/>
            <person name="Bunk B."/>
            <person name="Jeske O."/>
            <person name="Meyerdierks A."/>
            <person name="Storesund J.E."/>
            <person name="Kallscheuer N."/>
            <person name="Luecker S."/>
            <person name="Lage O.M."/>
            <person name="Pohl T."/>
            <person name="Merkel B.J."/>
            <person name="Hornburger P."/>
            <person name="Mueller R.-W."/>
            <person name="Bruemmer F."/>
            <person name="Labrenz M."/>
            <person name="Spormann A.M."/>
            <person name="Op den Camp H."/>
            <person name="Overmann J."/>
            <person name="Amann R."/>
            <person name="Jetten M.S.M."/>
            <person name="Mascher T."/>
            <person name="Medema M.H."/>
            <person name="Devos D.P."/>
            <person name="Kaster A.-K."/>
            <person name="Ovreas L."/>
            <person name="Rohde M."/>
            <person name="Galperin M.Y."/>
            <person name="Jogler C."/>
        </authorList>
    </citation>
    <scope>NUCLEOTIDE SEQUENCE [LARGE SCALE GENOMIC DNA]</scope>
    <source>
        <strain evidence="2 3">Poly30</strain>
    </source>
</reference>